<sequence length="702" mass="80473">MGMHADTVRPDGLSTEQLLTPQVGLALVLDRELIWSWNQIVLQSRYPDAPPGFSCPEEQQRAVALWEAQYAAYRSAHEHALCPKPILPPEQFVGREEELAEIHRQLSSGSGRVLLHGMGGLGKTTLARAYAARFAHAYDTVLWLNVRQDLTHTFCDDGELTIRNLSWNSGQYADQAQYFRKKWKVLTGLLEKRRVLLILDDVNQLKDRVFPLLWQLPCALLMTGRVCGADWPVAVHRLPPLDRRYWRDFYRCCGQLLLTPGEIQRLDTFCAGVQGNPLLMRLAVCSPDQPPALGAGKDDLTRYFIRRTLMSQTDIRVLRCLALLPAGGMETRRFLRASGLKAAALERLCAMSLVWVRQQDGASLCGLHPVIAESVWRCYSPTPENCRRFLRGMQEEYAHIWDEPYGEVVKAVPVCFSLLDAWPTPRAWLADSYDTFATVLWIGGYFGESLQYMLRLYQSCEEHYGTVHQVTGSIAMRVGAVYHNSMQFSSAKAWYQKALEILLSCRPYNALYFYRLAQAAHKMCRNDRHEGRYISASAYCREALEAFERYENLVGQLPHQHRKTGYFLHLEQAKLLACRKQYRQALEVCQQLREDFCTEPFGEQRHFSVELDLLRAEILLRQGELWEAMELARSCTEITQAMRGENAKETLSCQEVLADVWAAAGASESARALYRQILHKLAQYYPRQTQWYETLREKEVAL</sequence>
<accession>A6P2D9</accession>
<dbReference type="STRING" id="411467.BACCAP_04669"/>
<name>A6P2D9_9FIRM</name>
<dbReference type="PRINTS" id="PR00364">
    <property type="entry name" value="DISEASERSIST"/>
</dbReference>
<dbReference type="PANTHER" id="PTHR47691:SF3">
    <property type="entry name" value="HTH-TYPE TRANSCRIPTIONAL REGULATOR RV0890C-RELATED"/>
    <property type="match status" value="1"/>
</dbReference>
<dbReference type="InterPro" id="IPR011990">
    <property type="entry name" value="TPR-like_helical_dom_sf"/>
</dbReference>
<evidence type="ECO:0000259" key="1">
    <source>
        <dbReference type="Pfam" id="PF00931"/>
    </source>
</evidence>
<protein>
    <submittedName>
        <fullName evidence="2">Tetratricopeptide repeat protein</fullName>
    </submittedName>
</protein>
<organism evidence="2 3">
    <name type="scientific">Pseudoflavonifractor capillosus ATCC 29799</name>
    <dbReference type="NCBI Taxonomy" id="411467"/>
    <lineage>
        <taxon>Bacteria</taxon>
        <taxon>Bacillati</taxon>
        <taxon>Bacillota</taxon>
        <taxon>Clostridia</taxon>
        <taxon>Eubacteriales</taxon>
        <taxon>Oscillospiraceae</taxon>
        <taxon>Pseudoflavonifractor</taxon>
    </lineage>
</organism>
<dbReference type="Pfam" id="PF00931">
    <property type="entry name" value="NB-ARC"/>
    <property type="match status" value="1"/>
</dbReference>
<feature type="domain" description="NB-ARC" evidence="1">
    <location>
        <begin position="96"/>
        <end position="207"/>
    </location>
</feature>
<dbReference type="Gene3D" id="3.40.50.300">
    <property type="entry name" value="P-loop containing nucleotide triphosphate hydrolases"/>
    <property type="match status" value="1"/>
</dbReference>
<dbReference type="EMBL" id="AAXG02000053">
    <property type="protein sequence ID" value="EDM97526.1"/>
    <property type="molecule type" value="Genomic_DNA"/>
</dbReference>
<comment type="caution">
    <text evidence="2">The sequence shown here is derived from an EMBL/GenBank/DDBJ whole genome shotgun (WGS) entry which is preliminary data.</text>
</comment>
<keyword evidence="3" id="KW-1185">Reference proteome</keyword>
<proteinExistence type="predicted"/>
<dbReference type="GO" id="GO:0043531">
    <property type="term" value="F:ADP binding"/>
    <property type="evidence" value="ECO:0007669"/>
    <property type="project" value="InterPro"/>
</dbReference>
<dbReference type="InterPro" id="IPR027417">
    <property type="entry name" value="P-loop_NTPase"/>
</dbReference>
<dbReference type="InterPro" id="IPR002182">
    <property type="entry name" value="NB-ARC"/>
</dbReference>
<gene>
    <name evidence="2" type="ORF">BACCAP_04669</name>
</gene>
<dbReference type="eggNOG" id="COG3903">
    <property type="taxonomic scope" value="Bacteria"/>
</dbReference>
<evidence type="ECO:0000313" key="2">
    <source>
        <dbReference type="EMBL" id="EDM97526.1"/>
    </source>
</evidence>
<dbReference type="PANTHER" id="PTHR47691">
    <property type="entry name" value="REGULATOR-RELATED"/>
    <property type="match status" value="1"/>
</dbReference>
<dbReference type="AlphaFoldDB" id="A6P2D9"/>
<dbReference type="SUPFAM" id="SSF52540">
    <property type="entry name" value="P-loop containing nucleoside triphosphate hydrolases"/>
    <property type="match status" value="1"/>
</dbReference>
<reference evidence="2 3" key="1">
    <citation type="submission" date="2007-04" db="EMBL/GenBank/DDBJ databases">
        <authorList>
            <person name="Fulton L."/>
            <person name="Clifton S."/>
            <person name="Fulton B."/>
            <person name="Xu J."/>
            <person name="Minx P."/>
            <person name="Pepin K.H."/>
            <person name="Johnson M."/>
            <person name="Thiruvilangam P."/>
            <person name="Bhonagiri V."/>
            <person name="Nash W.E."/>
            <person name="Mardis E.R."/>
            <person name="Wilson R.K."/>
        </authorList>
    </citation>
    <scope>NUCLEOTIDE SEQUENCE [LARGE SCALE GENOMIC DNA]</scope>
    <source>
        <strain evidence="2 3">ATCC 29799</strain>
    </source>
</reference>
<dbReference type="Proteomes" id="UP000003639">
    <property type="component" value="Unassembled WGS sequence"/>
</dbReference>
<evidence type="ECO:0000313" key="3">
    <source>
        <dbReference type="Proteomes" id="UP000003639"/>
    </source>
</evidence>
<dbReference type="SUPFAM" id="SSF48452">
    <property type="entry name" value="TPR-like"/>
    <property type="match status" value="2"/>
</dbReference>
<dbReference type="Gene3D" id="1.25.40.10">
    <property type="entry name" value="Tetratricopeptide repeat domain"/>
    <property type="match status" value="2"/>
</dbReference>
<reference evidence="2 3" key="2">
    <citation type="submission" date="2007-06" db="EMBL/GenBank/DDBJ databases">
        <title>Draft genome sequence of Pseudoflavonifractor capillosus ATCC 29799.</title>
        <authorList>
            <person name="Sudarsanam P."/>
            <person name="Ley R."/>
            <person name="Guruge J."/>
            <person name="Turnbaugh P.J."/>
            <person name="Mahowald M."/>
            <person name="Liep D."/>
            <person name="Gordon J."/>
        </authorList>
    </citation>
    <scope>NUCLEOTIDE SEQUENCE [LARGE SCALE GENOMIC DNA]</scope>
    <source>
        <strain evidence="2 3">ATCC 29799</strain>
    </source>
</reference>